<dbReference type="AlphaFoldDB" id="A0A2T3MWV7"/>
<sequence>MSDFCQVNHFEPSFKTKEAIEDMNNIVEMSSYLDTILRAIPFFQIFADRNSYLGVSTVSASYQISTSDWKSYADAISAVPQIKRNRLEFIAGQAMNSTMGEESKFWGCVYNALR</sequence>
<dbReference type="EMBL" id="PYMC01000009">
    <property type="protein sequence ID" value="PSW04465.1"/>
    <property type="molecule type" value="Genomic_DNA"/>
</dbReference>
<dbReference type="Proteomes" id="UP000240904">
    <property type="component" value="Unassembled WGS sequence"/>
</dbReference>
<reference evidence="1 2" key="1">
    <citation type="submission" date="2018-03" db="EMBL/GenBank/DDBJ databases">
        <title>Whole genome sequencing of Histamine producing bacteria.</title>
        <authorList>
            <person name="Butler K."/>
        </authorList>
    </citation>
    <scope>NUCLEOTIDE SEQUENCE [LARGE SCALE GENOMIC DNA]</scope>
    <source>
        <strain evidence="1 2">DSM 16190</strain>
    </source>
</reference>
<evidence type="ECO:0000313" key="2">
    <source>
        <dbReference type="Proteomes" id="UP000240904"/>
    </source>
</evidence>
<dbReference type="OrthoDB" id="6267106at2"/>
<dbReference type="RefSeq" id="WP_107283997.1">
    <property type="nucleotide sequence ID" value="NZ_PYMC01000009.1"/>
</dbReference>
<accession>A0A2T3MWV7</accession>
<evidence type="ECO:0000313" key="1">
    <source>
        <dbReference type="EMBL" id="PSW04465.1"/>
    </source>
</evidence>
<keyword evidence="2" id="KW-1185">Reference proteome</keyword>
<protein>
    <submittedName>
        <fullName evidence="1">Uncharacterized protein</fullName>
    </submittedName>
</protein>
<gene>
    <name evidence="1" type="ORF">C9I89_14220</name>
</gene>
<proteinExistence type="predicted"/>
<name>A0A2T3MWV7_9GAMM</name>
<comment type="caution">
    <text evidence="1">The sequence shown here is derived from an EMBL/GenBank/DDBJ whole genome shotgun (WGS) entry which is preliminary data.</text>
</comment>
<organism evidence="1 2">
    <name type="scientific">Photobacterium lipolyticum</name>
    <dbReference type="NCBI Taxonomy" id="266810"/>
    <lineage>
        <taxon>Bacteria</taxon>
        <taxon>Pseudomonadati</taxon>
        <taxon>Pseudomonadota</taxon>
        <taxon>Gammaproteobacteria</taxon>
        <taxon>Vibrionales</taxon>
        <taxon>Vibrionaceae</taxon>
        <taxon>Photobacterium</taxon>
    </lineage>
</organism>